<evidence type="ECO:0000256" key="4">
    <source>
        <dbReference type="ARBA" id="ARBA00023136"/>
    </source>
</evidence>
<feature type="coiled-coil region" evidence="5">
    <location>
        <begin position="438"/>
        <end position="536"/>
    </location>
</feature>
<evidence type="ECO:0000256" key="1">
    <source>
        <dbReference type="ARBA" id="ARBA00004167"/>
    </source>
</evidence>
<feature type="domain" description="GTD-binding" evidence="7">
    <location>
        <begin position="436"/>
        <end position="534"/>
    </location>
</feature>
<keyword evidence="5" id="KW-0175">Coiled coil</keyword>
<accession>A0AA88V6D6</accession>
<dbReference type="InterPro" id="IPR039306">
    <property type="entry name" value="MYOB"/>
</dbReference>
<proteinExistence type="predicted"/>
<feature type="region of interest" description="Disordered" evidence="6">
    <location>
        <begin position="670"/>
        <end position="695"/>
    </location>
</feature>
<dbReference type="EMBL" id="JAVXUP010002541">
    <property type="protein sequence ID" value="KAK3002721.1"/>
    <property type="molecule type" value="Genomic_DNA"/>
</dbReference>
<sequence length="820" mass="93220">MCPDCSFQLLYDERSVEISPIAFLTWLSQSSTENCEEKSSCSCCDVKLDRKLYPPYLMLKPFLDVLDRTQKQNLIVAAVDDVNSDTEERVADEHRSFSDADSFCFGGAVDEDYSSFKGDAKDGNHCKNEGVSEAQDPDDSSHIDFTYKSTSDTTITQTCYRDDASFDFFNLPLQNSDHSSSDGLVPVELVDFQTTSRQKTRMHREDDMVESHDYFDRNLLSEQEIETQVKFVEEAASHIVHEREVSESHEELESSDNGGSENSSVLLVEQDKQVFGSTTTEEPAAKDEDACNWSGGKNTPETMIGAEASDYKPSNHAQAKEPTPPFPYLDAEEVGVTMSFSVSEVEKDQGSHQLEKAIILERTSFAGKNHERIDQHLSANPESIEVEEKFSVVPTYTNGYHQLHKKILSLEKRESGAEESWDGSVISEVEGEDVVLTIERLKSALKTERKALSSLYSELEEERSAAAIAANQTMFMITRLQEEKAAMQMEALQYQRMMEEQSEYDQEALKLLNELMVKREKEKQELEWELEMYHKKVFDYEARGKMTMVTRKGGSIRSRNSSAASSINVEDTDELFVDHNSNVSCEESINNTPAAAVVDLEDTGLDCPNRLSTLDESLEEFEEERMSILEELKALEEKLFTLADNEEQLFEDVKSIGHFTDEYREGLDENYNFSSPEEDGRSHGFSEDLSGNQEPERIKTGLKAKRLLPLFDKSGIESEEWDFSEGEVRTHSTRMLNAVVNRFELEDKKFAIEEEVDHVYERLQSLEADREFLKHCLSSLQKGDKGMELLQEILQHLRDLKTVEFRARNIGTDPLLCSNT</sequence>
<evidence type="ECO:0000313" key="9">
    <source>
        <dbReference type="Proteomes" id="UP001188597"/>
    </source>
</evidence>
<keyword evidence="9" id="KW-1185">Reference proteome</keyword>
<gene>
    <name evidence="8" type="ORF">RJ639_018222</name>
</gene>
<keyword evidence="2" id="KW-0812">Transmembrane</keyword>
<feature type="compositionally biased region" description="Basic and acidic residues" evidence="6">
    <location>
        <begin position="240"/>
        <end position="252"/>
    </location>
</feature>
<dbReference type="GO" id="GO:0080115">
    <property type="term" value="F:myosin XI tail binding"/>
    <property type="evidence" value="ECO:0007669"/>
    <property type="project" value="UniProtKB-ARBA"/>
</dbReference>
<comment type="caution">
    <text evidence="8">The sequence shown here is derived from an EMBL/GenBank/DDBJ whole genome shotgun (WGS) entry which is preliminary data.</text>
</comment>
<dbReference type="InterPro" id="IPR007656">
    <property type="entry name" value="GTD-bd"/>
</dbReference>
<evidence type="ECO:0000259" key="7">
    <source>
        <dbReference type="PROSITE" id="PS51775"/>
    </source>
</evidence>
<protein>
    <recommendedName>
        <fullName evidence="7">GTD-binding domain-containing protein</fullName>
    </recommendedName>
</protein>
<dbReference type="GO" id="GO:0016020">
    <property type="term" value="C:membrane"/>
    <property type="evidence" value="ECO:0007669"/>
    <property type="project" value="UniProtKB-SubCell"/>
</dbReference>
<dbReference type="PROSITE" id="PS51775">
    <property type="entry name" value="GTD_BINDING"/>
    <property type="match status" value="1"/>
</dbReference>
<dbReference type="PANTHER" id="PTHR31448:SF3">
    <property type="entry name" value="MYOSIN-BINDING PROTEIN 2"/>
    <property type="match status" value="1"/>
</dbReference>
<feature type="region of interest" description="Disordered" evidence="6">
    <location>
        <begin position="275"/>
        <end position="304"/>
    </location>
</feature>
<feature type="region of interest" description="Disordered" evidence="6">
    <location>
        <begin position="240"/>
        <end position="262"/>
    </location>
</feature>
<evidence type="ECO:0000256" key="3">
    <source>
        <dbReference type="ARBA" id="ARBA00022989"/>
    </source>
</evidence>
<dbReference type="AlphaFoldDB" id="A0AA88V6D6"/>
<dbReference type="Pfam" id="PF04576">
    <property type="entry name" value="Zein-binding"/>
    <property type="match status" value="1"/>
</dbReference>
<dbReference type="PANTHER" id="PTHR31448">
    <property type="entry name" value="MYOSIN-BINDING PROTEIN 2"/>
    <property type="match status" value="1"/>
</dbReference>
<reference evidence="8" key="1">
    <citation type="submission" date="2022-12" db="EMBL/GenBank/DDBJ databases">
        <title>Draft genome assemblies for two species of Escallonia (Escalloniales).</title>
        <authorList>
            <person name="Chanderbali A."/>
            <person name="Dervinis C."/>
            <person name="Anghel I."/>
            <person name="Soltis D."/>
            <person name="Soltis P."/>
            <person name="Zapata F."/>
        </authorList>
    </citation>
    <scope>NUCLEOTIDE SEQUENCE</scope>
    <source>
        <strain evidence="8">UCBG64.0493</strain>
        <tissue evidence="8">Leaf</tissue>
    </source>
</reference>
<keyword evidence="3" id="KW-1133">Transmembrane helix</keyword>
<evidence type="ECO:0000256" key="5">
    <source>
        <dbReference type="SAM" id="Coils"/>
    </source>
</evidence>
<keyword evidence="4" id="KW-0472">Membrane</keyword>
<evidence type="ECO:0000256" key="6">
    <source>
        <dbReference type="SAM" id="MobiDB-lite"/>
    </source>
</evidence>
<feature type="coiled-coil region" evidence="5">
    <location>
        <begin position="611"/>
        <end position="638"/>
    </location>
</feature>
<name>A0AA88V6D6_9ASTE</name>
<organism evidence="8 9">
    <name type="scientific">Escallonia herrerae</name>
    <dbReference type="NCBI Taxonomy" id="1293975"/>
    <lineage>
        <taxon>Eukaryota</taxon>
        <taxon>Viridiplantae</taxon>
        <taxon>Streptophyta</taxon>
        <taxon>Embryophyta</taxon>
        <taxon>Tracheophyta</taxon>
        <taxon>Spermatophyta</taxon>
        <taxon>Magnoliopsida</taxon>
        <taxon>eudicotyledons</taxon>
        <taxon>Gunneridae</taxon>
        <taxon>Pentapetalae</taxon>
        <taxon>asterids</taxon>
        <taxon>campanulids</taxon>
        <taxon>Escalloniales</taxon>
        <taxon>Escalloniaceae</taxon>
        <taxon>Escallonia</taxon>
    </lineage>
</organism>
<evidence type="ECO:0000256" key="2">
    <source>
        <dbReference type="ARBA" id="ARBA00022692"/>
    </source>
</evidence>
<dbReference type="Proteomes" id="UP001188597">
    <property type="component" value="Unassembled WGS sequence"/>
</dbReference>
<evidence type="ECO:0000313" key="8">
    <source>
        <dbReference type="EMBL" id="KAK3002721.1"/>
    </source>
</evidence>
<comment type="subcellular location">
    <subcellularLocation>
        <location evidence="1">Membrane</location>
        <topology evidence="1">Single-pass membrane protein</topology>
    </subcellularLocation>
</comment>